<dbReference type="SUPFAM" id="SSF52980">
    <property type="entry name" value="Restriction endonuclease-like"/>
    <property type="match status" value="1"/>
</dbReference>
<evidence type="ECO:0000259" key="1">
    <source>
        <dbReference type="Pfam" id="PF05685"/>
    </source>
</evidence>
<evidence type="ECO:0000313" key="3">
    <source>
        <dbReference type="Proteomes" id="UP000248039"/>
    </source>
</evidence>
<protein>
    <recommendedName>
        <fullName evidence="1">Putative restriction endonuclease domain-containing protein</fullName>
    </recommendedName>
</protein>
<dbReference type="Proteomes" id="UP000248039">
    <property type="component" value="Unassembled WGS sequence"/>
</dbReference>
<dbReference type="EMBL" id="PYBW01000098">
    <property type="protein sequence ID" value="PYC73873.1"/>
    <property type="molecule type" value="Genomic_DNA"/>
</dbReference>
<feature type="domain" description="Putative restriction endonuclease" evidence="1">
    <location>
        <begin position="14"/>
        <end position="182"/>
    </location>
</feature>
<sequence>MTAVADHRPQREVDEFERVAEAAAREKITLEFLYGKLGVKAVPDGDHDSIIMWLIEKCMQQRPDLWLHPERGLTVETYRNGRAKPDGTLAPRGAFAGKGVYATTEDILMVADITSFDEDTDRRDRIDKPRAYAETGIPVYLQVDRDIDSVTVYSEPQAGRYRGVSTLSYGHVIELPGLGVELETEELK</sequence>
<dbReference type="InterPro" id="IPR012296">
    <property type="entry name" value="Nuclease_put_TT1808"/>
</dbReference>
<dbReference type="AlphaFoldDB" id="A0A2V4N0F3"/>
<evidence type="ECO:0000313" key="2">
    <source>
        <dbReference type="EMBL" id="PYC73873.1"/>
    </source>
</evidence>
<dbReference type="Pfam" id="PF05685">
    <property type="entry name" value="Uma2"/>
    <property type="match status" value="1"/>
</dbReference>
<dbReference type="InterPro" id="IPR008538">
    <property type="entry name" value="Uma2"/>
</dbReference>
<reference evidence="2 3" key="1">
    <citation type="submission" date="2018-03" db="EMBL/GenBank/DDBJ databases">
        <title>Bioinformatic expansion and discovery of thiopeptide antibiotics.</title>
        <authorList>
            <person name="Schwalen C.J."/>
            <person name="Hudson G.A."/>
            <person name="Mitchell D.A."/>
        </authorList>
    </citation>
    <scope>NUCLEOTIDE SEQUENCE [LARGE SCALE GENOMIC DNA]</scope>
    <source>
        <strain evidence="2 3">ATCC 21389</strain>
    </source>
</reference>
<organism evidence="2 3">
    <name type="scientific">Streptomyces tateyamensis</name>
    <dbReference type="NCBI Taxonomy" id="565073"/>
    <lineage>
        <taxon>Bacteria</taxon>
        <taxon>Bacillati</taxon>
        <taxon>Actinomycetota</taxon>
        <taxon>Actinomycetes</taxon>
        <taxon>Kitasatosporales</taxon>
        <taxon>Streptomycetaceae</taxon>
        <taxon>Streptomyces</taxon>
    </lineage>
</organism>
<keyword evidence="3" id="KW-1185">Reference proteome</keyword>
<dbReference type="Gene3D" id="3.90.1570.10">
    <property type="entry name" value="tt1808, chain A"/>
    <property type="match status" value="1"/>
</dbReference>
<accession>A0A2V4N0F3</accession>
<comment type="caution">
    <text evidence="2">The sequence shown here is derived from an EMBL/GenBank/DDBJ whole genome shotgun (WGS) entry which is preliminary data.</text>
</comment>
<dbReference type="PANTHER" id="PTHR35400">
    <property type="entry name" value="SLR1083 PROTEIN"/>
    <property type="match status" value="1"/>
</dbReference>
<proteinExistence type="predicted"/>
<name>A0A2V4N0F3_9ACTN</name>
<dbReference type="OrthoDB" id="4537149at2"/>
<dbReference type="PANTHER" id="PTHR35400:SF3">
    <property type="entry name" value="SLL1072 PROTEIN"/>
    <property type="match status" value="1"/>
</dbReference>
<dbReference type="RefSeq" id="WP_110672153.1">
    <property type="nucleotide sequence ID" value="NZ_PYBW01000098.1"/>
</dbReference>
<gene>
    <name evidence="2" type="ORF">C7C46_24870</name>
</gene>
<dbReference type="CDD" id="cd06260">
    <property type="entry name" value="DUF820-like"/>
    <property type="match status" value="1"/>
</dbReference>
<dbReference type="InterPro" id="IPR011335">
    <property type="entry name" value="Restrct_endonuc-II-like"/>
</dbReference>